<dbReference type="InterPro" id="IPR018709">
    <property type="entry name" value="CoA_activase_DUF2229"/>
</dbReference>
<feature type="domain" description="DUF2229" evidence="7">
    <location>
        <begin position="676"/>
        <end position="896"/>
    </location>
</feature>
<protein>
    <submittedName>
        <fullName evidence="8">2-hydroxyacyl-CoA dehydratase</fullName>
    </submittedName>
</protein>
<feature type="compositionally biased region" description="Basic residues" evidence="5">
    <location>
        <begin position="1425"/>
        <end position="1434"/>
    </location>
</feature>
<proteinExistence type="predicted"/>
<dbReference type="InterPro" id="IPR051805">
    <property type="entry name" value="Dehydratase_Activator_Redct"/>
</dbReference>
<evidence type="ECO:0000256" key="3">
    <source>
        <dbReference type="ARBA" id="ARBA00023004"/>
    </source>
</evidence>
<keyword evidence="3" id="KW-0408">Iron</keyword>
<keyword evidence="4" id="KW-0411">Iron-sulfur</keyword>
<dbReference type="InterPro" id="IPR002731">
    <property type="entry name" value="ATPase_BadF"/>
</dbReference>
<evidence type="ECO:0000259" key="7">
    <source>
        <dbReference type="Pfam" id="PF09989"/>
    </source>
</evidence>
<dbReference type="RefSeq" id="WP_165640797.1">
    <property type="nucleotide sequence ID" value="NZ_BAABZL010000001.1"/>
</dbReference>
<reference evidence="9 10" key="1">
    <citation type="journal article" date="2020" name="Cell Host Microbe">
        <title>Functional and Genomic Variation between Human-Derived Isolates of Lachnospiraceae Reveals Inter- and Intra-Species Diversity.</title>
        <authorList>
            <person name="Sorbara M.T."/>
            <person name="Littmann E.R."/>
            <person name="Fontana E."/>
            <person name="Moody T.U."/>
            <person name="Kohout C.E."/>
            <person name="Gjonbalaj M."/>
            <person name="Eaton V."/>
            <person name="Seok R."/>
            <person name="Leiner I.M."/>
            <person name="Pamer E.G."/>
        </authorList>
    </citation>
    <scope>NUCLEOTIDE SEQUENCE [LARGE SCALE GENOMIC DNA]</scope>
    <source>
        <strain evidence="9 10">MSK.1.17</strain>
    </source>
</reference>
<comment type="cofactor">
    <cofactor evidence="1">
        <name>[4Fe-4S] cluster</name>
        <dbReference type="ChEBI" id="CHEBI:49883"/>
    </cofactor>
</comment>
<dbReference type="Proteomes" id="UP001299608">
    <property type="component" value="Unassembled WGS sequence"/>
</dbReference>
<feature type="domain" description="ATPase BadF/BadG/BcrA/BcrD type" evidence="6">
    <location>
        <begin position="10"/>
        <end position="258"/>
    </location>
</feature>
<name>A0AAW5BYY0_9FIRM</name>
<dbReference type="CDD" id="cd24034">
    <property type="entry name" value="ASKHA_NBD_O66634-like_rpt1"/>
    <property type="match status" value="1"/>
</dbReference>
<feature type="region of interest" description="Disordered" evidence="5">
    <location>
        <begin position="1413"/>
        <end position="1441"/>
    </location>
</feature>
<dbReference type="PANTHER" id="PTHR32329:SF4">
    <property type="entry name" value="ACTIVATOR OF 2-HYDROXYACYL-COA DEHYDRATASE"/>
    <property type="match status" value="1"/>
</dbReference>
<reference evidence="8" key="3">
    <citation type="submission" date="2022-01" db="EMBL/GenBank/DDBJ databases">
        <title>Collection of gut derived symbiotic bacterial strains cultured from healthy donors.</title>
        <authorList>
            <person name="Lin H."/>
            <person name="Kohout C."/>
            <person name="Waligurski E."/>
            <person name="Pamer E.G."/>
        </authorList>
    </citation>
    <scope>NUCLEOTIDE SEQUENCE</scope>
    <source>
        <strain evidence="8">DFI.6.55</strain>
    </source>
</reference>
<comment type="caution">
    <text evidence="8">The sequence shown here is derived from an EMBL/GenBank/DDBJ whole genome shotgun (WGS) entry which is preliminary data.</text>
</comment>
<reference evidence="9" key="2">
    <citation type="submission" date="2020-02" db="EMBL/GenBank/DDBJ databases">
        <authorList>
            <person name="Littmann E."/>
            <person name="Sorbara M."/>
        </authorList>
    </citation>
    <scope>NUCLEOTIDE SEQUENCE</scope>
    <source>
        <strain evidence="9">MSK.1.17</strain>
    </source>
</reference>
<dbReference type="SUPFAM" id="SSF53067">
    <property type="entry name" value="Actin-like ATPase domain"/>
    <property type="match status" value="2"/>
</dbReference>
<dbReference type="GO" id="GO:0051536">
    <property type="term" value="F:iron-sulfur cluster binding"/>
    <property type="evidence" value="ECO:0007669"/>
    <property type="project" value="UniProtKB-KW"/>
</dbReference>
<dbReference type="Pfam" id="PF01869">
    <property type="entry name" value="BcrAD_BadFG"/>
    <property type="match status" value="2"/>
</dbReference>
<accession>A0AAW5BYY0</accession>
<evidence type="ECO:0000313" key="9">
    <source>
        <dbReference type="EMBL" id="NSJ47476.1"/>
    </source>
</evidence>
<dbReference type="InterPro" id="IPR043129">
    <property type="entry name" value="ATPase_NBD"/>
</dbReference>
<dbReference type="InterPro" id="IPR008275">
    <property type="entry name" value="CoA_E_activase_dom"/>
</dbReference>
<evidence type="ECO:0000313" key="11">
    <source>
        <dbReference type="Proteomes" id="UP001299608"/>
    </source>
</evidence>
<dbReference type="Proteomes" id="UP000669239">
    <property type="component" value="Unassembled WGS sequence"/>
</dbReference>
<evidence type="ECO:0000256" key="4">
    <source>
        <dbReference type="ARBA" id="ARBA00023014"/>
    </source>
</evidence>
<feature type="domain" description="ATPase BadF/BadG/BcrA/BcrD type" evidence="6">
    <location>
        <begin position="325"/>
        <end position="579"/>
    </location>
</feature>
<dbReference type="Gene3D" id="3.30.420.40">
    <property type="match status" value="4"/>
</dbReference>
<organism evidence="8 11">
    <name type="scientific">Enterocloster aldenensis</name>
    <dbReference type="NCBI Taxonomy" id="358742"/>
    <lineage>
        <taxon>Bacteria</taxon>
        <taxon>Bacillati</taxon>
        <taxon>Bacillota</taxon>
        <taxon>Clostridia</taxon>
        <taxon>Lachnospirales</taxon>
        <taxon>Lachnospiraceae</taxon>
        <taxon>Enterocloster</taxon>
    </lineage>
</organism>
<dbReference type="EMBL" id="JAKNGE010000006">
    <property type="protein sequence ID" value="MCG4745073.1"/>
    <property type="molecule type" value="Genomic_DNA"/>
</dbReference>
<evidence type="ECO:0000256" key="1">
    <source>
        <dbReference type="ARBA" id="ARBA00001966"/>
    </source>
</evidence>
<evidence type="ECO:0000256" key="2">
    <source>
        <dbReference type="ARBA" id="ARBA00022723"/>
    </source>
</evidence>
<sequence>MSLHTNTLTLGIDIGSTTVKVALLDQDYHIVFSDYERHYANIQETLAGLLKKACPITGPVQVIPVITGSGGLTLSSHLGIPFVQEVVAVASALQDYAPQTDVAIELGGEDAKIIYFTGGIDQRMNGICAGGTGSFIDQMASLLQTDASGLNEYAAHYKAIYPIAARCGVFAKSDIQPLINEGATREDLAASIFQAVVNQTISGLACGKPIRGNVAFLGGPLHFLPQLRESFIRTLRLTQEQIIAPDHSHLFAAVGAAMNPQENQSTVSLESMIEQLSSGIQMDFEVKRMEPLFRDQADYDVFSRRHASNHVKSGDLSSYEGNCYLGIDAGSTTTKAALVGEDGTLLYRFYDNNNGSPLATAIRAITEIRSQLPKTAHIAYSCSTGYGEALLKAALMLDEGEVETISHYYAAAFFEPDVDCILDIGGQDMKCIKIKDGTVDSVQLNEACSSGCGSFIETFARSLNFSVEDFAREALFAKNPTDLGTRCTVFMNSNVKQAQKEGATVADISAGLAYSVIKNALFKVIKITNASDLGEHVVVQGGTFYNDAVLRSFEKISGCQAVRPDIAGIMGAFGAALIARERYHMNGEAETSMLSLDKIIALKYTTSMTRCKGCNNHCVLTINQFGSGRRFISGNRCERGLGLEKAKKEIPNLFDYKYHRMFDYDPLPLDQADRGTVGIPRVLNMFENFPFWAVFFKKLRYHVALSPQSSRQLYELGIESIPSESECYPAKLVHGHISWLIKQGIKFIFYPCIPYERNESPDAGNHYNCPMVTSYAENIKNNVEELAEERVRFVNPFMAFTNEEILTQALVREFAMNHQIPADEVKMAAHAAWQELLASRRDMEAKGEETLAWMEKNNKRGIVLAGRPYHVDSEIHHGIPELITSYGFAVLTEDSISHLGKVERPLVVTDQWMYHSRLYAAASFVKTRDDLDLIQLNSFGCGLDAVTTDQVADILTRSGKIYTVLKIDEVNNLGAARIRIRSLIAALKVRDQKHYEHKVVSSAYNRVYFTKEMKKTYTLLCPQMSPIHFDLLEPAIRSFGYRIEVLQNHNRNAVDVGLQYVNNDACYPSLIVIGQIMDALLSGRYDLDHTAVLMTQTGGGCRASNYIGFIRRALEKAGMPQVPVVSVNANGMETNPGFTFTVPLITKAMQAIVYGDIFMRVLYATRPYEAEPGSADALHGKWKARCIASLSKRSAAMMEFGRNIRGIIRDFDNLPRTGVRKPKVGIVGEILVKFSPLANNHVVELLESEGAEAVMPDLMDFLLYSFYNSNFKAEHLGTKKSTARLCNAGIALLEYLRRTARKELSASRHFTPPSSINELAEMAKGFVSLGNQTGEGWFLTGEMLELIHSGVNNIICTQPFGCLPNHIVGKGVIKELRRHYPQSNIIAVDYDPGASEVNQLNRIKLMLSTAQKNLKNEKAPEQPRQMKKQKKASKAKTLQTA</sequence>
<evidence type="ECO:0000313" key="8">
    <source>
        <dbReference type="EMBL" id="MCG4745073.1"/>
    </source>
</evidence>
<dbReference type="NCBIfam" id="TIGR00241">
    <property type="entry name" value="CoA_E_activ"/>
    <property type="match status" value="1"/>
</dbReference>
<keyword evidence="10" id="KW-1185">Reference proteome</keyword>
<dbReference type="PANTHER" id="PTHR32329">
    <property type="entry name" value="BIFUNCTIONAL PROTEIN [INCLUDES 2-HYDROXYACYL-COA DEHYDRATASE (N-TER) AND ITS ACTIVATOR DOMAIN (C_TERM)-RELATED"/>
    <property type="match status" value="1"/>
</dbReference>
<keyword evidence="2" id="KW-0479">Metal-binding</keyword>
<dbReference type="EMBL" id="JAAITT010000002">
    <property type="protein sequence ID" value="NSJ47476.1"/>
    <property type="molecule type" value="Genomic_DNA"/>
</dbReference>
<dbReference type="GeneID" id="97204635"/>
<evidence type="ECO:0000256" key="5">
    <source>
        <dbReference type="SAM" id="MobiDB-lite"/>
    </source>
</evidence>
<evidence type="ECO:0000259" key="6">
    <source>
        <dbReference type="Pfam" id="PF01869"/>
    </source>
</evidence>
<dbReference type="CDD" id="cd24035">
    <property type="entry name" value="ASKHA_NBD_O66634-like_rpt2"/>
    <property type="match status" value="1"/>
</dbReference>
<gene>
    <name evidence="9" type="ORF">G5B36_01985</name>
    <name evidence="8" type="ORF">L0N08_06600</name>
</gene>
<evidence type="ECO:0000313" key="10">
    <source>
        <dbReference type="Proteomes" id="UP000669239"/>
    </source>
</evidence>
<dbReference type="GO" id="GO:0046872">
    <property type="term" value="F:metal ion binding"/>
    <property type="evidence" value="ECO:0007669"/>
    <property type="project" value="UniProtKB-KW"/>
</dbReference>
<dbReference type="Pfam" id="PF09989">
    <property type="entry name" value="DUF2229"/>
    <property type="match status" value="1"/>
</dbReference>